<dbReference type="AlphaFoldDB" id="A0A4R5KI98"/>
<protein>
    <submittedName>
        <fullName evidence="2">Extradiol dioxygenase</fullName>
    </submittedName>
</protein>
<dbReference type="PROSITE" id="PS51819">
    <property type="entry name" value="VOC"/>
    <property type="match status" value="1"/>
</dbReference>
<evidence type="ECO:0000313" key="2">
    <source>
        <dbReference type="EMBL" id="TDF94812.1"/>
    </source>
</evidence>
<name>A0A4R5KI98_9BACL</name>
<dbReference type="OrthoDB" id="9798430at2"/>
<organism evidence="2 3">
    <name type="scientific">Paenibacillus piri</name>
    <dbReference type="NCBI Taxonomy" id="2547395"/>
    <lineage>
        <taxon>Bacteria</taxon>
        <taxon>Bacillati</taxon>
        <taxon>Bacillota</taxon>
        <taxon>Bacilli</taxon>
        <taxon>Bacillales</taxon>
        <taxon>Paenibacillaceae</taxon>
        <taxon>Paenibacillus</taxon>
    </lineage>
</organism>
<keyword evidence="2" id="KW-0223">Dioxygenase</keyword>
<evidence type="ECO:0000259" key="1">
    <source>
        <dbReference type="PROSITE" id="PS51819"/>
    </source>
</evidence>
<sequence>MLKKAWIDLPAKDPEKSVQFFKQLGFSEEPQYGTCVSVGELFVMLSVDSEFRQNAMNDVADPKQGTEVMITVEVASKDEVDDLVIKAGQAGGAIYREPQHLQGSMYWACFTDLDGHRWNVLYLGGYE</sequence>
<dbReference type="InterPro" id="IPR037523">
    <property type="entry name" value="VOC_core"/>
</dbReference>
<dbReference type="PANTHER" id="PTHR36503">
    <property type="entry name" value="BLR2520 PROTEIN"/>
    <property type="match status" value="1"/>
</dbReference>
<dbReference type="Gene3D" id="3.10.180.10">
    <property type="entry name" value="2,3-Dihydroxybiphenyl 1,2-Dioxygenase, domain 1"/>
    <property type="match status" value="1"/>
</dbReference>
<dbReference type="SUPFAM" id="SSF54593">
    <property type="entry name" value="Glyoxalase/Bleomycin resistance protein/Dihydroxybiphenyl dioxygenase"/>
    <property type="match status" value="1"/>
</dbReference>
<dbReference type="EMBL" id="SMRT01000012">
    <property type="protein sequence ID" value="TDF94812.1"/>
    <property type="molecule type" value="Genomic_DNA"/>
</dbReference>
<reference evidence="2 3" key="1">
    <citation type="submission" date="2019-03" db="EMBL/GenBank/DDBJ databases">
        <title>This is whole genome sequence of Paenibacillus sp MS74 strain.</title>
        <authorList>
            <person name="Trinh H.N."/>
        </authorList>
    </citation>
    <scope>NUCLEOTIDE SEQUENCE [LARGE SCALE GENOMIC DNA]</scope>
    <source>
        <strain evidence="2 3">MS74</strain>
    </source>
</reference>
<dbReference type="InterPro" id="IPR004360">
    <property type="entry name" value="Glyas_Fos-R_dOase_dom"/>
</dbReference>
<accession>A0A4R5KI98</accession>
<keyword evidence="3" id="KW-1185">Reference proteome</keyword>
<keyword evidence="2" id="KW-0560">Oxidoreductase</keyword>
<dbReference type="Proteomes" id="UP000295636">
    <property type="component" value="Unassembled WGS sequence"/>
</dbReference>
<dbReference type="InterPro" id="IPR029068">
    <property type="entry name" value="Glyas_Bleomycin-R_OHBP_Dase"/>
</dbReference>
<gene>
    <name evidence="2" type="ORF">E1757_22945</name>
</gene>
<dbReference type="Pfam" id="PF00903">
    <property type="entry name" value="Glyoxalase"/>
    <property type="match status" value="1"/>
</dbReference>
<dbReference type="PANTHER" id="PTHR36503:SF2">
    <property type="entry name" value="BLR2408 PROTEIN"/>
    <property type="match status" value="1"/>
</dbReference>
<dbReference type="RefSeq" id="WP_133232479.1">
    <property type="nucleotide sequence ID" value="NZ_SMRT01000012.1"/>
</dbReference>
<proteinExistence type="predicted"/>
<evidence type="ECO:0000313" key="3">
    <source>
        <dbReference type="Proteomes" id="UP000295636"/>
    </source>
</evidence>
<feature type="domain" description="VOC" evidence="1">
    <location>
        <begin position="3"/>
        <end position="123"/>
    </location>
</feature>
<dbReference type="GO" id="GO:0051213">
    <property type="term" value="F:dioxygenase activity"/>
    <property type="evidence" value="ECO:0007669"/>
    <property type="project" value="UniProtKB-KW"/>
</dbReference>
<comment type="caution">
    <text evidence="2">The sequence shown here is derived from an EMBL/GenBank/DDBJ whole genome shotgun (WGS) entry which is preliminary data.</text>
</comment>